<dbReference type="EMBL" id="CM031813">
    <property type="protein sequence ID" value="KAG6654334.1"/>
    <property type="molecule type" value="Genomic_DNA"/>
</dbReference>
<accession>A0A8T1QJI2</accession>
<comment type="caution">
    <text evidence="2">The sequence shown here is derived from an EMBL/GenBank/DDBJ whole genome shotgun (WGS) entry which is preliminary data.</text>
</comment>
<feature type="chain" id="PRO_5035932300" description="Secreted protein" evidence="1">
    <location>
        <begin position="30"/>
        <end position="60"/>
    </location>
</feature>
<reference evidence="2" key="1">
    <citation type="submission" date="2020-12" db="EMBL/GenBank/DDBJ databases">
        <title>WGS assembly of Carya illinoinensis cv. Pawnee.</title>
        <authorList>
            <person name="Platts A."/>
            <person name="Shu S."/>
            <person name="Wright S."/>
            <person name="Barry K."/>
            <person name="Edger P."/>
            <person name="Pires J.C."/>
            <person name="Schmutz J."/>
        </authorList>
    </citation>
    <scope>NUCLEOTIDE SEQUENCE</scope>
    <source>
        <tissue evidence="2">Leaf</tissue>
    </source>
</reference>
<evidence type="ECO:0000256" key="1">
    <source>
        <dbReference type="SAM" id="SignalP"/>
    </source>
</evidence>
<evidence type="ECO:0008006" key="4">
    <source>
        <dbReference type="Google" id="ProtNLM"/>
    </source>
</evidence>
<dbReference type="Proteomes" id="UP000811609">
    <property type="component" value="Chromosome 5"/>
</dbReference>
<evidence type="ECO:0000313" key="3">
    <source>
        <dbReference type="Proteomes" id="UP000811609"/>
    </source>
</evidence>
<organism evidence="2 3">
    <name type="scientific">Carya illinoinensis</name>
    <name type="common">Pecan</name>
    <dbReference type="NCBI Taxonomy" id="32201"/>
    <lineage>
        <taxon>Eukaryota</taxon>
        <taxon>Viridiplantae</taxon>
        <taxon>Streptophyta</taxon>
        <taxon>Embryophyta</taxon>
        <taxon>Tracheophyta</taxon>
        <taxon>Spermatophyta</taxon>
        <taxon>Magnoliopsida</taxon>
        <taxon>eudicotyledons</taxon>
        <taxon>Gunneridae</taxon>
        <taxon>Pentapetalae</taxon>
        <taxon>rosids</taxon>
        <taxon>fabids</taxon>
        <taxon>Fagales</taxon>
        <taxon>Juglandaceae</taxon>
        <taxon>Carya</taxon>
    </lineage>
</organism>
<dbReference type="AlphaFoldDB" id="A0A8T1QJI2"/>
<keyword evidence="3" id="KW-1185">Reference proteome</keyword>
<gene>
    <name evidence="2" type="ORF">CIPAW_05G138100</name>
</gene>
<keyword evidence="1" id="KW-0732">Signal</keyword>
<proteinExistence type="predicted"/>
<sequence>MRRRTGLISAHCTAFVSLSFATLAPPTRSAISNTAMHRSTAGKRGIFHLKFIVIRNRIIL</sequence>
<feature type="signal peptide" evidence="1">
    <location>
        <begin position="1"/>
        <end position="29"/>
    </location>
</feature>
<evidence type="ECO:0000313" key="2">
    <source>
        <dbReference type="EMBL" id="KAG6654334.1"/>
    </source>
</evidence>
<name>A0A8T1QJI2_CARIL</name>
<protein>
    <recommendedName>
        <fullName evidence="4">Secreted protein</fullName>
    </recommendedName>
</protein>